<protein>
    <submittedName>
        <fullName evidence="2">Uncharacterized protein</fullName>
    </submittedName>
</protein>
<reference evidence="2 3" key="1">
    <citation type="submission" date="2018-01" db="EMBL/GenBank/DDBJ databases">
        <authorList>
            <person name="Gaut B.S."/>
            <person name="Morton B.R."/>
            <person name="Clegg M.T."/>
            <person name="Duvall M.R."/>
        </authorList>
    </citation>
    <scope>NUCLEOTIDE SEQUENCE [LARGE SCALE GENOMIC DNA]</scope>
    <source>
        <strain evidence="2">Cupriavidus taiwanensis LMG 19425</strain>
    </source>
</reference>
<dbReference type="Proteomes" id="UP000255505">
    <property type="component" value="Chromosome I"/>
</dbReference>
<proteinExistence type="predicted"/>
<accession>A0A375IBY3</accession>
<evidence type="ECO:0000313" key="2">
    <source>
        <dbReference type="EMBL" id="SPK72286.1"/>
    </source>
</evidence>
<name>A0A375IBY3_9BURK</name>
<evidence type="ECO:0000313" key="1">
    <source>
        <dbReference type="EMBL" id="SPK70230.1"/>
    </source>
</evidence>
<sequence length="66" mass="7124">MNLAISGHYNLAATCVFRIMYLMLNKMQPASQRLPASPTLLLQNASAQSHSFRAPAHIGSLPATLS</sequence>
<evidence type="ECO:0000313" key="3">
    <source>
        <dbReference type="Proteomes" id="UP000255505"/>
    </source>
</evidence>
<gene>
    <name evidence="2" type="ORF">CT19425_60404</name>
    <name evidence="1" type="ORF">CT19425_U440005</name>
</gene>
<dbReference type="Proteomes" id="UP000255505">
    <property type="component" value="Unassembled WGS sequence"/>
</dbReference>
<dbReference type="AlphaFoldDB" id="A0A375IBY3"/>
<dbReference type="EMBL" id="LT991976">
    <property type="protein sequence ID" value="SPK72286.1"/>
    <property type="molecule type" value="Genomic_DNA"/>
</dbReference>
<organism evidence="2 3">
    <name type="scientific">Cupriavidus taiwanensis</name>
    <dbReference type="NCBI Taxonomy" id="164546"/>
    <lineage>
        <taxon>Bacteria</taxon>
        <taxon>Pseudomonadati</taxon>
        <taxon>Pseudomonadota</taxon>
        <taxon>Betaproteobacteria</taxon>
        <taxon>Burkholderiales</taxon>
        <taxon>Burkholderiaceae</taxon>
        <taxon>Cupriavidus</taxon>
    </lineage>
</organism>
<dbReference type="EMBL" id="OOEF01000039">
    <property type="protein sequence ID" value="SPK70230.1"/>
    <property type="molecule type" value="Genomic_DNA"/>
</dbReference>